<evidence type="ECO:0008006" key="4">
    <source>
        <dbReference type="Google" id="ProtNLM"/>
    </source>
</evidence>
<dbReference type="SUPFAM" id="SSF56925">
    <property type="entry name" value="OMPA-like"/>
    <property type="match status" value="1"/>
</dbReference>
<dbReference type="AlphaFoldDB" id="A0A4V2UX50"/>
<evidence type="ECO:0000256" key="1">
    <source>
        <dbReference type="SAM" id="SignalP"/>
    </source>
</evidence>
<evidence type="ECO:0000313" key="2">
    <source>
        <dbReference type="EMBL" id="TCT02198.1"/>
    </source>
</evidence>
<accession>A0A4V2UX50</accession>
<evidence type="ECO:0000313" key="3">
    <source>
        <dbReference type="Proteomes" id="UP000294664"/>
    </source>
</evidence>
<proteinExistence type="predicted"/>
<dbReference type="InterPro" id="IPR011250">
    <property type="entry name" value="OMP/PagP_B-barrel"/>
</dbReference>
<feature type="signal peptide" evidence="1">
    <location>
        <begin position="1"/>
        <end position="37"/>
    </location>
</feature>
<name>A0A4V2UX50_9HYPH</name>
<organism evidence="2 3">
    <name type="scientific">Aquabacter spiritensis</name>
    <dbReference type="NCBI Taxonomy" id="933073"/>
    <lineage>
        <taxon>Bacteria</taxon>
        <taxon>Pseudomonadati</taxon>
        <taxon>Pseudomonadota</taxon>
        <taxon>Alphaproteobacteria</taxon>
        <taxon>Hyphomicrobiales</taxon>
        <taxon>Xanthobacteraceae</taxon>
        <taxon>Aquabacter</taxon>
    </lineage>
</organism>
<dbReference type="EMBL" id="SMAI01000014">
    <property type="protein sequence ID" value="TCT02198.1"/>
    <property type="molecule type" value="Genomic_DNA"/>
</dbReference>
<sequence>MPIAARIRADAHHLAATLRVIWAGAACAAVLATCATAADLDPPATQFAPAGRSDRDAPVFFGTFYLWASGLSGTTSTLPPLPAANVDLSFGDVLKNFDGGLMGAVEMRAGRWSVIGDVMFTQVSPGTTMPGPFAADVSVRSRSLTVQGDVLYRLYASETFDIDAGAGLRFWNLDNRLTIGPGLAPAGIAHDVSQSWLDPILAGRVSARLGGPWSVVLLGDVGGFDLGARLTWQVIGTVNYQWNENLALRAGYRALSVDYQNGDFLYDVLMQGPILGATYRF</sequence>
<keyword evidence="1" id="KW-0732">Signal</keyword>
<gene>
    <name evidence="2" type="ORF">EDC64_11458</name>
</gene>
<feature type="chain" id="PRO_5020295132" description="Outer membrane protein beta-barrel domain-containing protein" evidence="1">
    <location>
        <begin position="38"/>
        <end position="281"/>
    </location>
</feature>
<keyword evidence="3" id="KW-1185">Reference proteome</keyword>
<dbReference type="Proteomes" id="UP000294664">
    <property type="component" value="Unassembled WGS sequence"/>
</dbReference>
<comment type="caution">
    <text evidence="2">The sequence shown here is derived from an EMBL/GenBank/DDBJ whole genome shotgun (WGS) entry which is preliminary data.</text>
</comment>
<reference evidence="2 3" key="1">
    <citation type="submission" date="2019-03" db="EMBL/GenBank/DDBJ databases">
        <title>Genomic Encyclopedia of Type Strains, Phase IV (KMG-IV): sequencing the most valuable type-strain genomes for metagenomic binning, comparative biology and taxonomic classification.</title>
        <authorList>
            <person name="Goeker M."/>
        </authorList>
    </citation>
    <scope>NUCLEOTIDE SEQUENCE [LARGE SCALE GENOMIC DNA]</scope>
    <source>
        <strain evidence="2 3">DSM 9035</strain>
    </source>
</reference>
<protein>
    <recommendedName>
        <fullName evidence="4">Outer membrane protein beta-barrel domain-containing protein</fullName>
    </recommendedName>
</protein>
<dbReference type="RefSeq" id="WP_207916133.1">
    <property type="nucleotide sequence ID" value="NZ_SMAI01000014.1"/>
</dbReference>